<dbReference type="AlphaFoldDB" id="A0A3M7Q858"/>
<feature type="chain" id="PRO_5017995003" evidence="1">
    <location>
        <begin position="17"/>
        <end position="105"/>
    </location>
</feature>
<accession>A0A3M7Q858</accession>
<evidence type="ECO:0000313" key="3">
    <source>
        <dbReference type="Proteomes" id="UP000276133"/>
    </source>
</evidence>
<dbReference type="Proteomes" id="UP000276133">
    <property type="component" value="Unassembled WGS sequence"/>
</dbReference>
<gene>
    <name evidence="2" type="ORF">BpHYR1_028280</name>
</gene>
<proteinExistence type="predicted"/>
<sequence length="105" mass="12243">MLKIVFLRSIFLFLYSAPNYKETLELAEKNTSDLPLSSGALYHLFTKLSTTISLKFPSNFPKLFDKLNYVRWLIVYGNRCFNWEMVTSHILSFSVSVSSNFIFQI</sequence>
<organism evidence="2 3">
    <name type="scientific">Brachionus plicatilis</name>
    <name type="common">Marine rotifer</name>
    <name type="synonym">Brachionus muelleri</name>
    <dbReference type="NCBI Taxonomy" id="10195"/>
    <lineage>
        <taxon>Eukaryota</taxon>
        <taxon>Metazoa</taxon>
        <taxon>Spiralia</taxon>
        <taxon>Gnathifera</taxon>
        <taxon>Rotifera</taxon>
        <taxon>Eurotatoria</taxon>
        <taxon>Monogononta</taxon>
        <taxon>Pseudotrocha</taxon>
        <taxon>Ploima</taxon>
        <taxon>Brachionidae</taxon>
        <taxon>Brachionus</taxon>
    </lineage>
</organism>
<evidence type="ECO:0000313" key="2">
    <source>
        <dbReference type="EMBL" id="RNA07590.1"/>
    </source>
</evidence>
<comment type="caution">
    <text evidence="2">The sequence shown here is derived from an EMBL/GenBank/DDBJ whole genome shotgun (WGS) entry which is preliminary data.</text>
</comment>
<keyword evidence="1" id="KW-0732">Signal</keyword>
<reference evidence="2 3" key="1">
    <citation type="journal article" date="2018" name="Sci. Rep.">
        <title>Genomic signatures of local adaptation to the degree of environmental predictability in rotifers.</title>
        <authorList>
            <person name="Franch-Gras L."/>
            <person name="Hahn C."/>
            <person name="Garcia-Roger E.M."/>
            <person name="Carmona M.J."/>
            <person name="Serra M."/>
            <person name="Gomez A."/>
        </authorList>
    </citation>
    <scope>NUCLEOTIDE SEQUENCE [LARGE SCALE GENOMIC DNA]</scope>
    <source>
        <strain evidence="2">HYR1</strain>
    </source>
</reference>
<dbReference type="EMBL" id="REGN01006990">
    <property type="protein sequence ID" value="RNA07590.1"/>
    <property type="molecule type" value="Genomic_DNA"/>
</dbReference>
<protein>
    <submittedName>
        <fullName evidence="2">Uncharacterized protein</fullName>
    </submittedName>
</protein>
<name>A0A3M7Q858_BRAPC</name>
<feature type="signal peptide" evidence="1">
    <location>
        <begin position="1"/>
        <end position="16"/>
    </location>
</feature>
<keyword evidence="3" id="KW-1185">Reference proteome</keyword>
<evidence type="ECO:0000256" key="1">
    <source>
        <dbReference type="SAM" id="SignalP"/>
    </source>
</evidence>